<dbReference type="RefSeq" id="WP_208928590.1">
    <property type="nucleotide sequence ID" value="NZ_CP013655.1"/>
</dbReference>
<gene>
    <name evidence="2" type="ORF">ATZ35_00960</name>
</gene>
<keyword evidence="1" id="KW-0472">Membrane</keyword>
<proteinExistence type="predicted"/>
<feature type="transmembrane region" description="Helical" evidence="1">
    <location>
        <begin position="9"/>
        <end position="27"/>
    </location>
</feature>
<keyword evidence="1" id="KW-0812">Transmembrane</keyword>
<evidence type="ECO:0000313" key="3">
    <source>
        <dbReference type="Proteomes" id="UP000067523"/>
    </source>
</evidence>
<dbReference type="EMBL" id="CP013655">
    <property type="protein sequence ID" value="ALS35776.1"/>
    <property type="molecule type" value="Genomic_DNA"/>
</dbReference>
<name>A0A0U2X6K6_9ENTE</name>
<accession>A0A0U2X6K6</accession>
<keyword evidence="3" id="KW-1185">Reference proteome</keyword>
<keyword evidence="1" id="KW-1133">Transmembrane helix</keyword>
<dbReference type="Proteomes" id="UP000067523">
    <property type="component" value="Chromosome"/>
</dbReference>
<evidence type="ECO:0000313" key="2">
    <source>
        <dbReference type="EMBL" id="ALS35776.1"/>
    </source>
</evidence>
<reference evidence="3" key="1">
    <citation type="submission" date="2015-12" db="EMBL/GenBank/DDBJ databases">
        <authorList>
            <person name="Lauer A."/>
            <person name="Humrighouse B."/>
            <person name="Loparev V."/>
            <person name="Shewmaker P.L."/>
            <person name="Whitney A.M."/>
            <person name="McLaughlin R.W."/>
        </authorList>
    </citation>
    <scope>NUCLEOTIDE SEQUENCE [LARGE SCALE GENOMIC DNA]</scope>
    <source>
        <strain evidence="3">LMG 26678</strain>
    </source>
</reference>
<dbReference type="STRING" id="118060.ATZ35_00960"/>
<dbReference type="AlphaFoldDB" id="A0A0U2X6K6"/>
<protein>
    <submittedName>
        <fullName evidence="2">Uncharacterized protein</fullName>
    </submittedName>
</protein>
<sequence>MKGFKSKKNLFVMVIVIVFSIFLYKYLRLFHAEIFPVDNKFIIINESSHEIKDVMIYQSLTVSESNLTITSNDTLLASCPKLKVGDKKTLYYDKAIPSDGNLVLVYKTSEGKQKYKFSSEYLPYGTRWSKTEFITTEHDNFFE</sequence>
<organism evidence="2 3">
    <name type="scientific">Enterococcus rotai</name>
    <dbReference type="NCBI Taxonomy" id="118060"/>
    <lineage>
        <taxon>Bacteria</taxon>
        <taxon>Bacillati</taxon>
        <taxon>Bacillota</taxon>
        <taxon>Bacilli</taxon>
        <taxon>Lactobacillales</taxon>
        <taxon>Enterococcaceae</taxon>
        <taxon>Enterococcus</taxon>
    </lineage>
</organism>
<dbReference type="KEGG" id="erx:ATZ35_00960"/>
<evidence type="ECO:0000256" key="1">
    <source>
        <dbReference type="SAM" id="Phobius"/>
    </source>
</evidence>